<evidence type="ECO:0008006" key="2">
    <source>
        <dbReference type="Google" id="ProtNLM"/>
    </source>
</evidence>
<protein>
    <recommendedName>
        <fullName evidence="2">Retrotransposon gag domain-containing protein</fullName>
    </recommendedName>
</protein>
<dbReference type="EMBL" id="OIVN01004002">
    <property type="protein sequence ID" value="SPD14928.1"/>
    <property type="molecule type" value="Genomic_DNA"/>
</dbReference>
<sequence length="135" mass="15913">MQQNDNEMFLEFQARWKAKVAKMMNRLAEKNQMNAEMKNLLPNKHQTQYGGQPRKAPKLKRKFDPLGAPIFKIFDHLCKRGHLKPVDPTPYPNPLPKNWDTSLYCHFHQKTGHSTNECTRLKHEIQDLIEHNVII</sequence>
<dbReference type="AlphaFoldDB" id="A0A2N9HSB5"/>
<accession>A0A2N9HSB5</accession>
<name>A0A2N9HSB5_FAGSY</name>
<evidence type="ECO:0000313" key="1">
    <source>
        <dbReference type="EMBL" id="SPD14928.1"/>
    </source>
</evidence>
<reference evidence="1" key="1">
    <citation type="submission" date="2018-02" db="EMBL/GenBank/DDBJ databases">
        <authorList>
            <person name="Cohen D.B."/>
            <person name="Kent A.D."/>
        </authorList>
    </citation>
    <scope>NUCLEOTIDE SEQUENCE</scope>
</reference>
<gene>
    <name evidence="1" type="ORF">FSB_LOCUS42810</name>
</gene>
<proteinExistence type="predicted"/>
<organism evidence="1">
    <name type="scientific">Fagus sylvatica</name>
    <name type="common">Beechnut</name>
    <dbReference type="NCBI Taxonomy" id="28930"/>
    <lineage>
        <taxon>Eukaryota</taxon>
        <taxon>Viridiplantae</taxon>
        <taxon>Streptophyta</taxon>
        <taxon>Embryophyta</taxon>
        <taxon>Tracheophyta</taxon>
        <taxon>Spermatophyta</taxon>
        <taxon>Magnoliopsida</taxon>
        <taxon>eudicotyledons</taxon>
        <taxon>Gunneridae</taxon>
        <taxon>Pentapetalae</taxon>
        <taxon>rosids</taxon>
        <taxon>fabids</taxon>
        <taxon>Fagales</taxon>
        <taxon>Fagaceae</taxon>
        <taxon>Fagus</taxon>
    </lineage>
</organism>